<dbReference type="PROSITE" id="PS50977">
    <property type="entry name" value="HTH_TETR_2"/>
    <property type="match status" value="1"/>
</dbReference>
<dbReference type="InterPro" id="IPR023772">
    <property type="entry name" value="DNA-bd_HTH_TetR-type_CS"/>
</dbReference>
<dbReference type="SUPFAM" id="SSF48498">
    <property type="entry name" value="Tetracyclin repressor-like, C-terminal domain"/>
    <property type="match status" value="1"/>
</dbReference>
<dbReference type="EMBL" id="CP036532">
    <property type="protein sequence ID" value="QBK31961.1"/>
    <property type="molecule type" value="Genomic_DNA"/>
</dbReference>
<feature type="DNA-binding region" description="H-T-H motif" evidence="7 8">
    <location>
        <begin position="31"/>
        <end position="50"/>
    </location>
</feature>
<dbReference type="Gene3D" id="1.10.357.10">
    <property type="entry name" value="Tetracycline Repressor, domain 2"/>
    <property type="match status" value="1"/>
</dbReference>
<dbReference type="HAMAP" id="MF_00768">
    <property type="entry name" value="HTH_type_BetI"/>
    <property type="match status" value="1"/>
</dbReference>
<dbReference type="KEGG" id="rpod:E0E05_16025"/>
<evidence type="ECO:0000256" key="5">
    <source>
        <dbReference type="ARBA" id="ARBA00023163"/>
    </source>
</evidence>
<evidence type="ECO:0000256" key="2">
    <source>
        <dbReference type="ARBA" id="ARBA00022491"/>
    </source>
</evidence>
<dbReference type="InterPro" id="IPR009057">
    <property type="entry name" value="Homeodomain-like_sf"/>
</dbReference>
<dbReference type="GO" id="GO:0019285">
    <property type="term" value="P:glycine betaine biosynthetic process from choline"/>
    <property type="evidence" value="ECO:0007669"/>
    <property type="project" value="UniProtKB-UniRule"/>
</dbReference>
<keyword evidence="4 7" id="KW-0238">DNA-binding</keyword>
<dbReference type="InterPro" id="IPR039538">
    <property type="entry name" value="BetI_C"/>
</dbReference>
<keyword evidence="2 7" id="KW-0678">Repressor</keyword>
<comment type="function">
    <text evidence="7">Repressor involved in choline regulation of the bet genes.</text>
</comment>
<gene>
    <name evidence="7 10" type="primary">betI</name>
    <name evidence="10" type="ORF">E0E05_16025</name>
</gene>
<evidence type="ECO:0000256" key="8">
    <source>
        <dbReference type="PROSITE-ProRule" id="PRU00335"/>
    </source>
</evidence>
<dbReference type="PROSITE" id="PS01081">
    <property type="entry name" value="HTH_TETR_1"/>
    <property type="match status" value="1"/>
</dbReference>
<dbReference type="NCBIfam" id="NF001978">
    <property type="entry name" value="PRK00767.1"/>
    <property type="match status" value="1"/>
</dbReference>
<evidence type="ECO:0000256" key="1">
    <source>
        <dbReference type="ARBA" id="ARBA00004719"/>
    </source>
</evidence>
<organism evidence="10 11">
    <name type="scientific">Roseitalea porphyridii</name>
    <dbReference type="NCBI Taxonomy" id="1852022"/>
    <lineage>
        <taxon>Bacteria</taxon>
        <taxon>Pseudomonadati</taxon>
        <taxon>Pseudomonadota</taxon>
        <taxon>Alphaproteobacteria</taxon>
        <taxon>Hyphomicrobiales</taxon>
        <taxon>Ahrensiaceae</taxon>
        <taxon>Roseitalea</taxon>
    </lineage>
</organism>
<dbReference type="GeneID" id="90768814"/>
<evidence type="ECO:0000256" key="3">
    <source>
        <dbReference type="ARBA" id="ARBA00023015"/>
    </source>
</evidence>
<dbReference type="InterPro" id="IPR017757">
    <property type="entry name" value="Tscrpt_rep_BetI"/>
</dbReference>
<evidence type="ECO:0000256" key="4">
    <source>
        <dbReference type="ARBA" id="ARBA00023125"/>
    </source>
</evidence>
<dbReference type="GO" id="GO:0045892">
    <property type="term" value="P:negative regulation of DNA-templated transcription"/>
    <property type="evidence" value="ECO:0007669"/>
    <property type="project" value="UniProtKB-UniRule"/>
</dbReference>
<feature type="domain" description="HTH tetR-type" evidence="9">
    <location>
        <begin position="8"/>
        <end position="68"/>
    </location>
</feature>
<reference evidence="10 11" key="1">
    <citation type="journal article" date="2017" name="Int. J. Syst. Evol. Microbiol.">
        <title>Roseitalea porphyridii gen. nov., sp. nov., isolated from a red alga, and reclassification of Hoeflea suaedae Chung et al. 2013 as Pseudohoeflea suaedae gen. nov., comb. nov.</title>
        <authorList>
            <person name="Hyeon J.W."/>
            <person name="Jeong S.E."/>
            <person name="Baek K."/>
            <person name="Jeon C.O."/>
        </authorList>
    </citation>
    <scope>NUCLEOTIDE SEQUENCE [LARGE SCALE GENOMIC DNA]</scope>
    <source>
        <strain evidence="10 11">MA7-20</strain>
    </source>
</reference>
<comment type="function">
    <text evidence="6">Repressor involved in the biosynthesis of the osmoprotectant glycine betaine. It represses transcription of the choline transporter BetT and the genes of BetAB involved in the synthesis of glycine betaine.</text>
</comment>
<dbReference type="PANTHER" id="PTHR30055:SF234">
    <property type="entry name" value="HTH-TYPE TRANSCRIPTIONAL REGULATOR BETI"/>
    <property type="match status" value="1"/>
</dbReference>
<sequence length="192" mass="21067">MPKLGMKPLRQSALVEATIAEIGRTGSLDVTVSQIARKAGVSSALAHHYFGSKDQIFIATMRHILDIFGQEARQGMAAAKTPRDRLMAIIHASFSAQNFKPEIVSAWLSFYVKAQRSAEAQRLLRVYHRRLHSNLAFDLRKLCDGDAEAIAHSLAALIDGLYIRQALREGAPDGAAAVAMITDHLDRAIGRH</sequence>
<accession>A0A4P6V3H4</accession>
<dbReference type="GO" id="GO:0003700">
    <property type="term" value="F:DNA-binding transcription factor activity"/>
    <property type="evidence" value="ECO:0007669"/>
    <property type="project" value="UniProtKB-UniRule"/>
</dbReference>
<evidence type="ECO:0000259" key="9">
    <source>
        <dbReference type="PROSITE" id="PS50977"/>
    </source>
</evidence>
<name>A0A4P6V3H4_9HYPH</name>
<evidence type="ECO:0000313" key="10">
    <source>
        <dbReference type="EMBL" id="QBK31961.1"/>
    </source>
</evidence>
<evidence type="ECO:0000256" key="7">
    <source>
        <dbReference type="HAMAP-Rule" id="MF_00768"/>
    </source>
</evidence>
<evidence type="ECO:0000256" key="6">
    <source>
        <dbReference type="ARBA" id="ARBA00024936"/>
    </source>
</evidence>
<dbReference type="GO" id="GO:0000976">
    <property type="term" value="F:transcription cis-regulatory region binding"/>
    <property type="evidence" value="ECO:0007669"/>
    <property type="project" value="TreeGrafter"/>
</dbReference>
<dbReference type="InterPro" id="IPR001647">
    <property type="entry name" value="HTH_TetR"/>
</dbReference>
<keyword evidence="11" id="KW-1185">Reference proteome</keyword>
<dbReference type="PANTHER" id="PTHR30055">
    <property type="entry name" value="HTH-TYPE TRANSCRIPTIONAL REGULATOR RUTR"/>
    <property type="match status" value="1"/>
</dbReference>
<protein>
    <recommendedName>
        <fullName evidence="7">HTH-type transcriptional regulator BetI</fullName>
    </recommendedName>
</protein>
<keyword evidence="3 7" id="KW-0805">Transcription regulation</keyword>
<dbReference type="SUPFAM" id="SSF46689">
    <property type="entry name" value="Homeodomain-like"/>
    <property type="match status" value="1"/>
</dbReference>
<dbReference type="Pfam" id="PF13977">
    <property type="entry name" value="TetR_C_6"/>
    <property type="match status" value="1"/>
</dbReference>
<keyword evidence="5 7" id="KW-0804">Transcription</keyword>
<evidence type="ECO:0000313" key="11">
    <source>
        <dbReference type="Proteomes" id="UP000293719"/>
    </source>
</evidence>
<dbReference type="UniPathway" id="UPA00529"/>
<dbReference type="Pfam" id="PF00440">
    <property type="entry name" value="TetR_N"/>
    <property type="match status" value="1"/>
</dbReference>
<dbReference type="NCBIfam" id="TIGR03384">
    <property type="entry name" value="betaine_BetI"/>
    <property type="match status" value="1"/>
</dbReference>
<proteinExistence type="inferred from homology"/>
<dbReference type="AlphaFoldDB" id="A0A4P6V3H4"/>
<dbReference type="RefSeq" id="WP_131617606.1">
    <property type="nucleotide sequence ID" value="NZ_CP036532.1"/>
</dbReference>
<comment type="pathway">
    <text evidence="1 7">Amine and polyamine biosynthesis; betaine biosynthesis via choline pathway [regulation].</text>
</comment>
<dbReference type="InterPro" id="IPR036271">
    <property type="entry name" value="Tet_transcr_reg_TetR-rel_C_sf"/>
</dbReference>
<dbReference type="Proteomes" id="UP000293719">
    <property type="component" value="Chromosome"/>
</dbReference>
<dbReference type="OrthoDB" id="7618612at2"/>
<dbReference type="InterPro" id="IPR050109">
    <property type="entry name" value="HTH-type_TetR-like_transc_reg"/>
</dbReference>